<gene>
    <name evidence="2" type="ORF">M5D96_004385</name>
</gene>
<dbReference type="Proteomes" id="UP001059596">
    <property type="component" value="Unassembled WGS sequence"/>
</dbReference>
<dbReference type="AlphaFoldDB" id="A0A9P9YTW8"/>
<comment type="caution">
    <text evidence="2">The sequence shown here is derived from an EMBL/GenBank/DDBJ whole genome shotgun (WGS) entry which is preliminary data.</text>
</comment>
<evidence type="ECO:0000313" key="2">
    <source>
        <dbReference type="EMBL" id="KAI8043060.1"/>
    </source>
</evidence>
<feature type="compositionally biased region" description="Basic and acidic residues" evidence="1">
    <location>
        <begin position="25"/>
        <end position="34"/>
    </location>
</feature>
<feature type="region of interest" description="Disordered" evidence="1">
    <location>
        <begin position="21"/>
        <end position="48"/>
    </location>
</feature>
<dbReference type="EMBL" id="JAMKOV010000002">
    <property type="protein sequence ID" value="KAI8043060.1"/>
    <property type="molecule type" value="Genomic_DNA"/>
</dbReference>
<sequence>MVHWHIGFWCTKRSKWSEPVITRIPSREGRKMGERSPPNGKCQEVGPK</sequence>
<organism evidence="2 3">
    <name type="scientific">Drosophila gunungcola</name>
    <name type="common">fruit fly</name>
    <dbReference type="NCBI Taxonomy" id="103775"/>
    <lineage>
        <taxon>Eukaryota</taxon>
        <taxon>Metazoa</taxon>
        <taxon>Ecdysozoa</taxon>
        <taxon>Arthropoda</taxon>
        <taxon>Hexapoda</taxon>
        <taxon>Insecta</taxon>
        <taxon>Pterygota</taxon>
        <taxon>Neoptera</taxon>
        <taxon>Endopterygota</taxon>
        <taxon>Diptera</taxon>
        <taxon>Brachycera</taxon>
        <taxon>Muscomorpha</taxon>
        <taxon>Ephydroidea</taxon>
        <taxon>Drosophilidae</taxon>
        <taxon>Drosophila</taxon>
        <taxon>Sophophora</taxon>
    </lineage>
</organism>
<feature type="non-terminal residue" evidence="2">
    <location>
        <position position="1"/>
    </location>
</feature>
<evidence type="ECO:0000256" key="1">
    <source>
        <dbReference type="SAM" id="MobiDB-lite"/>
    </source>
</evidence>
<name>A0A9P9YTW8_9MUSC</name>
<keyword evidence="3" id="KW-1185">Reference proteome</keyword>
<evidence type="ECO:0000313" key="3">
    <source>
        <dbReference type="Proteomes" id="UP001059596"/>
    </source>
</evidence>
<reference evidence="2" key="1">
    <citation type="journal article" date="2023" name="Genome Biol. Evol.">
        <title>Long-read-based Genome Assembly of Drosophila gunungcola Reveals Fewer Chemosensory Genes in Flower-breeding Species.</title>
        <authorList>
            <person name="Negi A."/>
            <person name="Liao B.Y."/>
            <person name="Yeh S.D."/>
        </authorList>
    </citation>
    <scope>NUCLEOTIDE SEQUENCE</scope>
    <source>
        <strain evidence="2">Sukarami</strain>
    </source>
</reference>
<accession>A0A9P9YTW8</accession>
<protein>
    <submittedName>
        <fullName evidence="2">Uncharacterized protein</fullName>
    </submittedName>
</protein>
<proteinExistence type="predicted"/>